<dbReference type="SMART" id="SM00382">
    <property type="entry name" value="AAA"/>
    <property type="match status" value="1"/>
</dbReference>
<dbReference type="InterPro" id="IPR003439">
    <property type="entry name" value="ABC_transporter-like_ATP-bd"/>
</dbReference>
<evidence type="ECO:0000256" key="4">
    <source>
        <dbReference type="ARBA" id="ARBA00022741"/>
    </source>
</evidence>
<protein>
    <submittedName>
        <fullName evidence="8">Peptide ABC transporter ATP-binding protein</fullName>
    </submittedName>
</protein>
<evidence type="ECO:0000256" key="1">
    <source>
        <dbReference type="ARBA" id="ARBA00004417"/>
    </source>
</evidence>
<dbReference type="GO" id="GO:0005524">
    <property type="term" value="F:ATP binding"/>
    <property type="evidence" value="ECO:0007669"/>
    <property type="project" value="UniProtKB-KW"/>
</dbReference>
<dbReference type="Proteomes" id="UP000218677">
    <property type="component" value="Unassembled WGS sequence"/>
</dbReference>
<sequence length="252" mass="28012">MNNATQPIVRMQKLNKHFGSLHVLNNIDLEIIPGEVVVVIGASGSGKSTLIRCINGLEEFQSGSLDVDGNELLPNGKSGKALQTIRTEVGMVFQQFNLFPHLSVIDNITLAPMKVRGWNRKDSEDTAQRLLTRVGISDQAYKYPSQLSGGQQQRVALARALAMEPRLMLFDEPTSALDPEMIGEVLDAMRELAKEGMTMVIVTHEMGFAREVADRVIFIHKGEITEQGPPEQLFDAPQHERTRSFLARVLKH</sequence>
<dbReference type="PIRSF" id="PIRSF039085">
    <property type="entry name" value="ABC_ATPase_HisP"/>
    <property type="match status" value="1"/>
</dbReference>
<keyword evidence="4" id="KW-0547">Nucleotide-binding</keyword>
<feature type="domain" description="ABC transporter" evidence="7">
    <location>
        <begin position="9"/>
        <end position="246"/>
    </location>
</feature>
<reference evidence="9" key="1">
    <citation type="submission" date="2017-09" db="EMBL/GenBank/DDBJ databases">
        <authorList>
            <person name="Cho G.-S."/>
            <person name="Oguntoyinbo F.A."/>
            <person name="Cnockaert M."/>
            <person name="Kabisch J."/>
            <person name="Neve H."/>
            <person name="Bockelmann W."/>
            <person name="Wenning M."/>
            <person name="Franz C.M."/>
            <person name="Vandamme P."/>
        </authorList>
    </citation>
    <scope>NUCLEOTIDE SEQUENCE [LARGE SCALE GENOMIC DNA]</scope>
    <source>
        <strain evidence="9">MBT G8648</strain>
    </source>
</reference>
<evidence type="ECO:0000313" key="9">
    <source>
        <dbReference type="Proteomes" id="UP000218677"/>
    </source>
</evidence>
<dbReference type="InterPro" id="IPR003593">
    <property type="entry name" value="AAA+_ATPase"/>
</dbReference>
<accession>A0A2A4HPX3</accession>
<evidence type="ECO:0000259" key="7">
    <source>
        <dbReference type="PROSITE" id="PS50893"/>
    </source>
</evidence>
<dbReference type="InterPro" id="IPR027417">
    <property type="entry name" value="P-loop_NTPase"/>
</dbReference>
<dbReference type="GO" id="GO:0016887">
    <property type="term" value="F:ATP hydrolysis activity"/>
    <property type="evidence" value="ECO:0007669"/>
    <property type="project" value="InterPro"/>
</dbReference>
<comment type="caution">
    <text evidence="8">The sequence shown here is derived from an EMBL/GenBank/DDBJ whole genome shotgun (WGS) entry which is preliminary data.</text>
</comment>
<dbReference type="FunFam" id="3.40.50.300:FF:000020">
    <property type="entry name" value="Amino acid ABC transporter ATP-binding component"/>
    <property type="match status" value="1"/>
</dbReference>
<dbReference type="InterPro" id="IPR030679">
    <property type="entry name" value="ABC_ATPase_HisP-typ"/>
</dbReference>
<proteinExistence type="inferred from homology"/>
<dbReference type="PANTHER" id="PTHR43166">
    <property type="entry name" value="AMINO ACID IMPORT ATP-BINDING PROTEIN"/>
    <property type="match status" value="1"/>
</dbReference>
<dbReference type="OrthoDB" id="9802264at2"/>
<evidence type="ECO:0000256" key="5">
    <source>
        <dbReference type="ARBA" id="ARBA00022840"/>
    </source>
</evidence>
<dbReference type="PROSITE" id="PS00211">
    <property type="entry name" value="ABC_TRANSPORTER_1"/>
    <property type="match status" value="1"/>
</dbReference>
<keyword evidence="3" id="KW-0813">Transport</keyword>
<evidence type="ECO:0000256" key="6">
    <source>
        <dbReference type="ARBA" id="ARBA00022970"/>
    </source>
</evidence>
<dbReference type="GO" id="GO:0015424">
    <property type="term" value="F:ABC-type amino acid transporter activity"/>
    <property type="evidence" value="ECO:0007669"/>
    <property type="project" value="InterPro"/>
</dbReference>
<dbReference type="InterPro" id="IPR017871">
    <property type="entry name" value="ABC_transporter-like_CS"/>
</dbReference>
<evidence type="ECO:0000256" key="2">
    <source>
        <dbReference type="ARBA" id="ARBA00005417"/>
    </source>
</evidence>
<name>A0A2A4HPX3_9GAMM</name>
<comment type="subcellular location">
    <subcellularLocation>
        <location evidence="1">Cell inner membrane</location>
        <topology evidence="1">Peripheral membrane protein</topology>
    </subcellularLocation>
</comment>
<organism evidence="8 9">
    <name type="scientific">Vreelandella nigrificans</name>
    <dbReference type="NCBI Taxonomy" id="2042704"/>
    <lineage>
        <taxon>Bacteria</taxon>
        <taxon>Pseudomonadati</taxon>
        <taxon>Pseudomonadota</taxon>
        <taxon>Gammaproteobacteria</taxon>
        <taxon>Oceanospirillales</taxon>
        <taxon>Halomonadaceae</taxon>
        <taxon>Vreelandella</taxon>
    </lineage>
</organism>
<dbReference type="SUPFAM" id="SSF52540">
    <property type="entry name" value="P-loop containing nucleoside triphosphate hydrolases"/>
    <property type="match status" value="1"/>
</dbReference>
<evidence type="ECO:0000256" key="3">
    <source>
        <dbReference type="ARBA" id="ARBA00022448"/>
    </source>
</evidence>
<evidence type="ECO:0000313" key="8">
    <source>
        <dbReference type="EMBL" id="PCF96295.1"/>
    </source>
</evidence>
<comment type="similarity">
    <text evidence="2">Belongs to the ABC transporter superfamily.</text>
</comment>
<keyword evidence="6" id="KW-0029">Amino-acid transport</keyword>
<keyword evidence="9" id="KW-1185">Reference proteome</keyword>
<dbReference type="Gene3D" id="3.40.50.300">
    <property type="entry name" value="P-loop containing nucleotide triphosphate hydrolases"/>
    <property type="match status" value="1"/>
</dbReference>
<dbReference type="GO" id="GO:0005886">
    <property type="term" value="C:plasma membrane"/>
    <property type="evidence" value="ECO:0007669"/>
    <property type="project" value="UniProtKB-SubCell"/>
</dbReference>
<dbReference type="EMBL" id="NWUX01000004">
    <property type="protein sequence ID" value="PCF96295.1"/>
    <property type="molecule type" value="Genomic_DNA"/>
</dbReference>
<dbReference type="CDD" id="cd03262">
    <property type="entry name" value="ABC_HisP_GlnQ"/>
    <property type="match status" value="1"/>
</dbReference>
<dbReference type="PANTHER" id="PTHR43166:SF4">
    <property type="entry name" value="PHOSPHONATES IMPORT ATP-BINDING PROTEIN PHNC"/>
    <property type="match status" value="1"/>
</dbReference>
<dbReference type="InterPro" id="IPR050086">
    <property type="entry name" value="MetN_ABC_transporter-like"/>
</dbReference>
<dbReference type="AlphaFoldDB" id="A0A2A4HPX3"/>
<dbReference type="RefSeq" id="WP_096650875.1">
    <property type="nucleotide sequence ID" value="NZ_NWUX01000004.1"/>
</dbReference>
<gene>
    <name evidence="8" type="ORF">CPA45_07105</name>
</gene>
<dbReference type="PROSITE" id="PS50893">
    <property type="entry name" value="ABC_TRANSPORTER_2"/>
    <property type="match status" value="1"/>
</dbReference>
<keyword evidence="5 8" id="KW-0067">ATP-binding</keyword>
<dbReference type="Pfam" id="PF00005">
    <property type="entry name" value="ABC_tran"/>
    <property type="match status" value="1"/>
</dbReference>